<accession>A0A2R8AS81</accession>
<dbReference type="InterPro" id="IPR058163">
    <property type="entry name" value="LysR-type_TF_proteobact-type"/>
</dbReference>
<dbReference type="GO" id="GO:0043565">
    <property type="term" value="F:sequence-specific DNA binding"/>
    <property type="evidence" value="ECO:0007669"/>
    <property type="project" value="TreeGrafter"/>
</dbReference>
<gene>
    <name evidence="6" type="primary">gcvA_6</name>
    <name evidence="6" type="ORF">ALP8811_02797</name>
</gene>
<evidence type="ECO:0000313" key="6">
    <source>
        <dbReference type="EMBL" id="SPF78865.1"/>
    </source>
</evidence>
<evidence type="ECO:0000256" key="4">
    <source>
        <dbReference type="ARBA" id="ARBA00023163"/>
    </source>
</evidence>
<dbReference type="OrthoDB" id="9804958at2"/>
<dbReference type="PANTHER" id="PTHR30537">
    <property type="entry name" value="HTH-TYPE TRANSCRIPTIONAL REGULATOR"/>
    <property type="match status" value="1"/>
</dbReference>
<dbReference type="EMBL" id="OMOI01000002">
    <property type="protein sequence ID" value="SPF78865.1"/>
    <property type="molecule type" value="Genomic_DNA"/>
</dbReference>
<evidence type="ECO:0000256" key="1">
    <source>
        <dbReference type="ARBA" id="ARBA00009437"/>
    </source>
</evidence>
<proteinExistence type="inferred from homology"/>
<dbReference type="SUPFAM" id="SSF46785">
    <property type="entry name" value="Winged helix' DNA-binding domain"/>
    <property type="match status" value="1"/>
</dbReference>
<organism evidence="6 7">
    <name type="scientific">Aliiroseovarius pelagivivens</name>
    <dbReference type="NCBI Taxonomy" id="1639690"/>
    <lineage>
        <taxon>Bacteria</taxon>
        <taxon>Pseudomonadati</taxon>
        <taxon>Pseudomonadota</taxon>
        <taxon>Alphaproteobacteria</taxon>
        <taxon>Rhodobacterales</taxon>
        <taxon>Paracoccaceae</taxon>
        <taxon>Aliiroseovarius</taxon>
    </lineage>
</organism>
<protein>
    <submittedName>
        <fullName evidence="6">Glycine cleavage system transcriptional activator</fullName>
    </submittedName>
</protein>
<keyword evidence="2" id="KW-0805">Transcription regulation</keyword>
<dbReference type="SUPFAM" id="SSF53850">
    <property type="entry name" value="Periplasmic binding protein-like II"/>
    <property type="match status" value="1"/>
</dbReference>
<evidence type="ECO:0000259" key="5">
    <source>
        <dbReference type="PROSITE" id="PS50931"/>
    </source>
</evidence>
<evidence type="ECO:0000313" key="7">
    <source>
        <dbReference type="Proteomes" id="UP000244911"/>
    </source>
</evidence>
<dbReference type="Proteomes" id="UP000244911">
    <property type="component" value="Unassembled WGS sequence"/>
</dbReference>
<dbReference type="AlphaFoldDB" id="A0A2R8AS81"/>
<dbReference type="GO" id="GO:0003700">
    <property type="term" value="F:DNA-binding transcription factor activity"/>
    <property type="evidence" value="ECO:0007669"/>
    <property type="project" value="InterPro"/>
</dbReference>
<dbReference type="InterPro" id="IPR036388">
    <property type="entry name" value="WH-like_DNA-bd_sf"/>
</dbReference>
<dbReference type="Gene3D" id="3.40.190.10">
    <property type="entry name" value="Periplasmic binding protein-like II"/>
    <property type="match status" value="2"/>
</dbReference>
<feature type="domain" description="HTH lysR-type" evidence="5">
    <location>
        <begin position="12"/>
        <end position="67"/>
    </location>
</feature>
<dbReference type="InterPro" id="IPR036390">
    <property type="entry name" value="WH_DNA-bd_sf"/>
</dbReference>
<dbReference type="Pfam" id="PF03466">
    <property type="entry name" value="LysR_substrate"/>
    <property type="match status" value="1"/>
</dbReference>
<dbReference type="InterPro" id="IPR000847">
    <property type="entry name" value="LysR_HTH_N"/>
</dbReference>
<dbReference type="Gene3D" id="1.10.10.10">
    <property type="entry name" value="Winged helix-like DNA-binding domain superfamily/Winged helix DNA-binding domain"/>
    <property type="match status" value="1"/>
</dbReference>
<dbReference type="Pfam" id="PF00126">
    <property type="entry name" value="HTH_1"/>
    <property type="match status" value="1"/>
</dbReference>
<sequence>MESSKRPTTGSLNSLLVLEVAVRHASLSRAAEELGLSQPAVSRHIATLEGRLGQALFRRNNNQITPTQSAVRMAEAIRLGYGHVDQVWKEVAAHSERAEVILACTYGFADQWLMPKFTDLRDSLDGARVRVVTTDQLGDIDLSRVDAAVVWDTARFPNRPFIPLIKSEIFPICSPSFLQAYPEVEADIRSLPPELFLHFDVGGSGFMTWPKWFALAKLKPPQFASSAEFDAYPFLLQSVQRGDGIALGWHGLVDEALSRGEILRLGPSVSDRDVSYFLQHRPFQGESRALKQTVTWFQNAASM</sequence>
<keyword evidence="7" id="KW-1185">Reference proteome</keyword>
<name>A0A2R8AS81_9RHOB</name>
<comment type="similarity">
    <text evidence="1">Belongs to the LysR transcriptional regulatory family.</text>
</comment>
<keyword evidence="4" id="KW-0804">Transcription</keyword>
<dbReference type="RefSeq" id="WP_108857851.1">
    <property type="nucleotide sequence ID" value="NZ_OMOI01000002.1"/>
</dbReference>
<reference evidence="6 7" key="1">
    <citation type="submission" date="2018-03" db="EMBL/GenBank/DDBJ databases">
        <authorList>
            <person name="Keele B.F."/>
        </authorList>
    </citation>
    <scope>NUCLEOTIDE SEQUENCE [LARGE SCALE GENOMIC DNA]</scope>
    <source>
        <strain evidence="6 7">CECT 8811</strain>
    </source>
</reference>
<dbReference type="PANTHER" id="PTHR30537:SF26">
    <property type="entry name" value="GLYCINE CLEAVAGE SYSTEM TRANSCRIPTIONAL ACTIVATOR"/>
    <property type="match status" value="1"/>
</dbReference>
<evidence type="ECO:0000256" key="3">
    <source>
        <dbReference type="ARBA" id="ARBA00023125"/>
    </source>
</evidence>
<keyword evidence="3" id="KW-0238">DNA-binding</keyword>
<dbReference type="GO" id="GO:0006351">
    <property type="term" value="P:DNA-templated transcription"/>
    <property type="evidence" value="ECO:0007669"/>
    <property type="project" value="TreeGrafter"/>
</dbReference>
<dbReference type="InterPro" id="IPR005119">
    <property type="entry name" value="LysR_subst-bd"/>
</dbReference>
<dbReference type="PRINTS" id="PR00039">
    <property type="entry name" value="HTHLYSR"/>
</dbReference>
<dbReference type="PROSITE" id="PS50931">
    <property type="entry name" value="HTH_LYSR"/>
    <property type="match status" value="1"/>
</dbReference>
<evidence type="ECO:0000256" key="2">
    <source>
        <dbReference type="ARBA" id="ARBA00023015"/>
    </source>
</evidence>